<evidence type="ECO:0000313" key="5">
    <source>
        <dbReference type="Proteomes" id="UP000622707"/>
    </source>
</evidence>
<name>A0ABS1JVJ6_9BURK</name>
<evidence type="ECO:0000256" key="1">
    <source>
        <dbReference type="SAM" id="MobiDB-lite"/>
    </source>
</evidence>
<dbReference type="SUPFAM" id="SSF56801">
    <property type="entry name" value="Acetyl-CoA synthetase-like"/>
    <property type="match status" value="1"/>
</dbReference>
<accession>A0ABS1JVJ6</accession>
<evidence type="ECO:0000259" key="3">
    <source>
        <dbReference type="Pfam" id="PF13193"/>
    </source>
</evidence>
<gene>
    <name evidence="4" type="ORF">JI746_24730</name>
</gene>
<reference evidence="4 5" key="1">
    <citation type="journal article" date="2017" name="Int. J. Syst. Evol. Microbiol.">
        <title>Ramlibacter alkalitolerans sp. nov., alkali-tolerant bacterium isolated from soil of ginseng.</title>
        <authorList>
            <person name="Lee D.H."/>
            <person name="Cha C.J."/>
        </authorList>
    </citation>
    <scope>NUCLEOTIDE SEQUENCE [LARGE SCALE GENOMIC DNA]</scope>
    <source>
        <strain evidence="4 5">KACC 19305</strain>
    </source>
</reference>
<dbReference type="InterPro" id="IPR000873">
    <property type="entry name" value="AMP-dep_synth/lig_dom"/>
</dbReference>
<feature type="domain" description="AMP-dependent synthetase/ligase" evidence="2">
    <location>
        <begin position="71"/>
        <end position="413"/>
    </location>
</feature>
<dbReference type="InterPro" id="IPR042099">
    <property type="entry name" value="ANL_N_sf"/>
</dbReference>
<dbReference type="PANTHER" id="PTHR43767:SF1">
    <property type="entry name" value="NONRIBOSOMAL PEPTIDE SYNTHASE PES1 (EUROFUNG)-RELATED"/>
    <property type="match status" value="1"/>
</dbReference>
<dbReference type="InterPro" id="IPR020845">
    <property type="entry name" value="AMP-binding_CS"/>
</dbReference>
<proteinExistence type="predicted"/>
<protein>
    <submittedName>
        <fullName evidence="4">Acyl--CoA ligase</fullName>
    </submittedName>
</protein>
<dbReference type="Pfam" id="PF00501">
    <property type="entry name" value="AMP-binding"/>
    <property type="match status" value="1"/>
</dbReference>
<dbReference type="Pfam" id="PF13193">
    <property type="entry name" value="AMP-binding_C"/>
    <property type="match status" value="1"/>
</dbReference>
<feature type="region of interest" description="Disordered" evidence="1">
    <location>
        <begin position="20"/>
        <end position="58"/>
    </location>
</feature>
<sequence length="555" mass="59803">MPCVLLLVPGQSGVRVASAASAPATGPCRTQPPRPLPYSRGCKETPVTSKPASAPAPAALPPFRAIPDLIRENAQARPAQLAVRQGAQRMTWQALDAAADRVAATLQGHGLQPRASIAICGANSIPYLALFLGGLRAGLVVAPLPTGATAEQLAGMVRDSGARFFFVDASVPAFDAGVPRIRMDVEQELAGWLVGTRPQPVQIQPEWAFNIIYSSGTTGTPKGIVQPHQMRWAHVARGENYGYGPDTVSMVATSLCSNTTLVSAFPCLAKGGTLVLTEGRFDPGAWLALAQDARATHAMLVPVQYQRLMAYPDFDRYDLSSFRMKFCTSAPFPAALKAQILARWPGGLVEYFGMTEGGGTCILEAHNFPDKLHTVGRPSAGHDIRLIDEEGREVPPGEVGEVVGRSGAMMAGYQNQPEKTREAEWYDPAGNRFMRTGDVGRFDEDGFLVLMDRRKDMIISGGFNVYPSDLEAVLRQHPAVHEAAVVGVPSEAWGETPVAFVVPNPDAPPAEEVRAWLNERVGKIQRLADLRYLPELPRSDIGKVLKRQLRDGYGG</sequence>
<keyword evidence="5" id="KW-1185">Reference proteome</keyword>
<dbReference type="InterPro" id="IPR050237">
    <property type="entry name" value="ATP-dep_AMP-bd_enzyme"/>
</dbReference>
<comment type="caution">
    <text evidence="4">The sequence shown here is derived from an EMBL/GenBank/DDBJ whole genome shotgun (WGS) entry which is preliminary data.</text>
</comment>
<keyword evidence="4" id="KW-0436">Ligase</keyword>
<dbReference type="PROSITE" id="PS00455">
    <property type="entry name" value="AMP_BINDING"/>
    <property type="match status" value="1"/>
</dbReference>
<dbReference type="InterPro" id="IPR045851">
    <property type="entry name" value="AMP-bd_C_sf"/>
</dbReference>
<dbReference type="InterPro" id="IPR025110">
    <property type="entry name" value="AMP-bd_C"/>
</dbReference>
<feature type="domain" description="AMP-binding enzyme C-terminal" evidence="3">
    <location>
        <begin position="470"/>
        <end position="543"/>
    </location>
</feature>
<dbReference type="GO" id="GO:0016874">
    <property type="term" value="F:ligase activity"/>
    <property type="evidence" value="ECO:0007669"/>
    <property type="project" value="UniProtKB-KW"/>
</dbReference>
<dbReference type="Gene3D" id="3.40.50.12780">
    <property type="entry name" value="N-terminal domain of ligase-like"/>
    <property type="match status" value="1"/>
</dbReference>
<dbReference type="Gene3D" id="3.30.300.30">
    <property type="match status" value="1"/>
</dbReference>
<dbReference type="Proteomes" id="UP000622707">
    <property type="component" value="Unassembled WGS sequence"/>
</dbReference>
<dbReference type="EMBL" id="JAEQND010000017">
    <property type="protein sequence ID" value="MBL0428333.1"/>
    <property type="molecule type" value="Genomic_DNA"/>
</dbReference>
<evidence type="ECO:0000259" key="2">
    <source>
        <dbReference type="Pfam" id="PF00501"/>
    </source>
</evidence>
<dbReference type="PANTHER" id="PTHR43767">
    <property type="entry name" value="LONG-CHAIN-FATTY-ACID--COA LIGASE"/>
    <property type="match status" value="1"/>
</dbReference>
<evidence type="ECO:0000313" key="4">
    <source>
        <dbReference type="EMBL" id="MBL0428333.1"/>
    </source>
</evidence>
<organism evidence="4 5">
    <name type="scientific">Ramlibacter alkalitolerans</name>
    <dbReference type="NCBI Taxonomy" id="2039631"/>
    <lineage>
        <taxon>Bacteria</taxon>
        <taxon>Pseudomonadati</taxon>
        <taxon>Pseudomonadota</taxon>
        <taxon>Betaproteobacteria</taxon>
        <taxon>Burkholderiales</taxon>
        <taxon>Comamonadaceae</taxon>
        <taxon>Ramlibacter</taxon>
    </lineage>
</organism>